<accession>A0ABY4D144</accession>
<evidence type="ECO:0000256" key="1">
    <source>
        <dbReference type="ARBA" id="ARBA00004383"/>
    </source>
</evidence>
<sequence length="310" mass="34617">MLRIFLLLLTLLSSLISQAQQLNPPDSSRSREYEEILPVFPGGPSALLDFLSDSMQYPKSALHDQVQGKVFISFVVNAEGHTTDIKIKKGVRADLDEEALRVAQRLKQVRWQPGTQNRKPVNVEYTVPLTFRINNGLYAFQTDSLDQIRIPKFLLPSSGWTASRGPLPPDKGLIYGNCVQRLGFSSGGLLQDVQLVNLDTRKVVRVVVKPTMSSRKENEFCVALPPGRYALHTYSYSYGMEPLRKGQAGAITDTRYVFVVQAGLVNYVGTWDFSAPQRPRFTIDQAALTDRINPIYTKLGFAEAVLAVPQ</sequence>
<keyword evidence="10" id="KW-0732">Signal</keyword>
<comment type="similarity">
    <text evidence="2">Belongs to the TonB family.</text>
</comment>
<evidence type="ECO:0000313" key="13">
    <source>
        <dbReference type="Proteomes" id="UP000831113"/>
    </source>
</evidence>
<keyword evidence="4" id="KW-1003">Cell membrane</keyword>
<reference evidence="12 13" key="1">
    <citation type="submission" date="2022-03" db="EMBL/GenBank/DDBJ databases">
        <title>Hymenobactersp. isolated from the air.</title>
        <authorList>
            <person name="Won M."/>
            <person name="Kwon S.-W."/>
        </authorList>
    </citation>
    <scope>NUCLEOTIDE SEQUENCE [LARGE SCALE GENOMIC DNA]</scope>
    <source>
        <strain evidence="12 13">KACC 21982</strain>
    </source>
</reference>
<dbReference type="PROSITE" id="PS52015">
    <property type="entry name" value="TONB_CTD"/>
    <property type="match status" value="1"/>
</dbReference>
<dbReference type="EMBL" id="CP094669">
    <property type="protein sequence ID" value="UOG76240.1"/>
    <property type="molecule type" value="Genomic_DNA"/>
</dbReference>
<evidence type="ECO:0000259" key="11">
    <source>
        <dbReference type="PROSITE" id="PS52015"/>
    </source>
</evidence>
<dbReference type="PANTHER" id="PTHR33446">
    <property type="entry name" value="PROTEIN TONB-RELATED"/>
    <property type="match status" value="1"/>
</dbReference>
<dbReference type="RefSeq" id="WP_243800986.1">
    <property type="nucleotide sequence ID" value="NZ_CP094669.1"/>
</dbReference>
<evidence type="ECO:0000256" key="6">
    <source>
        <dbReference type="ARBA" id="ARBA00022692"/>
    </source>
</evidence>
<evidence type="ECO:0000256" key="3">
    <source>
        <dbReference type="ARBA" id="ARBA00022448"/>
    </source>
</evidence>
<keyword evidence="3" id="KW-0813">Transport</keyword>
<dbReference type="SUPFAM" id="SSF74653">
    <property type="entry name" value="TolA/TonB C-terminal domain"/>
    <property type="match status" value="1"/>
</dbReference>
<protein>
    <submittedName>
        <fullName evidence="12">Energy transducer TonB</fullName>
    </submittedName>
</protein>
<keyword evidence="13" id="KW-1185">Reference proteome</keyword>
<keyword evidence="6" id="KW-0812">Transmembrane</keyword>
<keyword evidence="8" id="KW-1133">Transmembrane helix</keyword>
<evidence type="ECO:0000256" key="8">
    <source>
        <dbReference type="ARBA" id="ARBA00022989"/>
    </source>
</evidence>
<feature type="chain" id="PRO_5047468934" evidence="10">
    <location>
        <begin position="20"/>
        <end position="310"/>
    </location>
</feature>
<evidence type="ECO:0000256" key="7">
    <source>
        <dbReference type="ARBA" id="ARBA00022927"/>
    </source>
</evidence>
<dbReference type="InterPro" id="IPR037682">
    <property type="entry name" value="TonB_C"/>
</dbReference>
<dbReference type="Gene3D" id="3.30.1150.10">
    <property type="match status" value="1"/>
</dbReference>
<dbReference type="Proteomes" id="UP000831113">
    <property type="component" value="Chromosome"/>
</dbReference>
<dbReference type="InterPro" id="IPR006260">
    <property type="entry name" value="TonB/TolA_C"/>
</dbReference>
<evidence type="ECO:0000256" key="9">
    <source>
        <dbReference type="ARBA" id="ARBA00023136"/>
    </source>
</evidence>
<dbReference type="PANTHER" id="PTHR33446:SF2">
    <property type="entry name" value="PROTEIN TONB"/>
    <property type="match status" value="1"/>
</dbReference>
<keyword evidence="7" id="KW-0653">Protein transport</keyword>
<evidence type="ECO:0000256" key="4">
    <source>
        <dbReference type="ARBA" id="ARBA00022475"/>
    </source>
</evidence>
<feature type="domain" description="TonB C-terminal" evidence="11">
    <location>
        <begin position="42"/>
        <end position="140"/>
    </location>
</feature>
<feature type="signal peptide" evidence="10">
    <location>
        <begin position="1"/>
        <end position="19"/>
    </location>
</feature>
<keyword evidence="9" id="KW-0472">Membrane</keyword>
<evidence type="ECO:0000256" key="10">
    <source>
        <dbReference type="SAM" id="SignalP"/>
    </source>
</evidence>
<evidence type="ECO:0000256" key="2">
    <source>
        <dbReference type="ARBA" id="ARBA00006555"/>
    </source>
</evidence>
<gene>
    <name evidence="12" type="ORF">MTX78_06485</name>
</gene>
<comment type="subcellular location">
    <subcellularLocation>
        <location evidence="1">Cell inner membrane</location>
        <topology evidence="1">Single-pass membrane protein</topology>
        <orientation evidence="1">Periplasmic side</orientation>
    </subcellularLocation>
</comment>
<name>A0ABY4D144_9BACT</name>
<keyword evidence="5" id="KW-0997">Cell inner membrane</keyword>
<evidence type="ECO:0000313" key="12">
    <source>
        <dbReference type="EMBL" id="UOG76240.1"/>
    </source>
</evidence>
<dbReference type="NCBIfam" id="TIGR01352">
    <property type="entry name" value="tonB_Cterm"/>
    <property type="match status" value="1"/>
</dbReference>
<proteinExistence type="inferred from homology"/>
<evidence type="ECO:0000256" key="5">
    <source>
        <dbReference type="ARBA" id="ARBA00022519"/>
    </source>
</evidence>
<dbReference type="InterPro" id="IPR051045">
    <property type="entry name" value="TonB-dependent_transducer"/>
</dbReference>
<dbReference type="Pfam" id="PF03544">
    <property type="entry name" value="TonB_C"/>
    <property type="match status" value="1"/>
</dbReference>
<organism evidence="12 13">
    <name type="scientific">Hymenobacter tibetensis</name>
    <dbReference type="NCBI Taxonomy" id="497967"/>
    <lineage>
        <taxon>Bacteria</taxon>
        <taxon>Pseudomonadati</taxon>
        <taxon>Bacteroidota</taxon>
        <taxon>Cytophagia</taxon>
        <taxon>Cytophagales</taxon>
        <taxon>Hymenobacteraceae</taxon>
        <taxon>Hymenobacter</taxon>
    </lineage>
</organism>